<proteinExistence type="inferred from homology"/>
<dbReference type="Gene3D" id="3.90.550.50">
    <property type="match status" value="1"/>
</dbReference>
<keyword evidence="12" id="KW-0472">Membrane</keyword>
<evidence type="ECO:0000256" key="3">
    <source>
        <dbReference type="ARBA" id="ARBA00004922"/>
    </source>
</evidence>
<keyword evidence="9" id="KW-0735">Signal-anchor</keyword>
<dbReference type="InterPro" id="IPR002659">
    <property type="entry name" value="Glyco_trans_31"/>
</dbReference>
<comment type="similarity">
    <text evidence="4 15">Belongs to the glycosyltransferase 31 family.</text>
</comment>
<evidence type="ECO:0000256" key="9">
    <source>
        <dbReference type="ARBA" id="ARBA00022968"/>
    </source>
</evidence>
<reference evidence="17" key="3">
    <citation type="submission" date="2022-06" db="UniProtKB">
        <authorList>
            <consortium name="EnsemblMetazoa"/>
        </authorList>
    </citation>
    <scope>IDENTIFICATION</scope>
</reference>
<evidence type="ECO:0000256" key="5">
    <source>
        <dbReference type="ARBA" id="ARBA00022676"/>
    </source>
</evidence>
<name>A0A834R298_SARSC</name>
<keyword evidence="18" id="KW-1185">Reference proteome</keyword>
<accession>A0A834R298</accession>
<dbReference type="GO" id="GO:0000139">
    <property type="term" value="C:Golgi membrane"/>
    <property type="evidence" value="ECO:0007669"/>
    <property type="project" value="UniProtKB-SubCell"/>
</dbReference>
<dbReference type="AlphaFoldDB" id="A0A834R298"/>
<evidence type="ECO:0000256" key="10">
    <source>
        <dbReference type="ARBA" id="ARBA00022989"/>
    </source>
</evidence>
<evidence type="ECO:0000256" key="7">
    <source>
        <dbReference type="ARBA" id="ARBA00022692"/>
    </source>
</evidence>
<dbReference type="GO" id="GO:0005783">
    <property type="term" value="C:endoplasmic reticulum"/>
    <property type="evidence" value="ECO:0007669"/>
    <property type="project" value="UniProtKB-SubCell"/>
</dbReference>
<evidence type="ECO:0000256" key="13">
    <source>
        <dbReference type="ARBA" id="ARBA00023180"/>
    </source>
</evidence>
<evidence type="ECO:0000313" key="18">
    <source>
        <dbReference type="Proteomes" id="UP000070412"/>
    </source>
</evidence>
<keyword evidence="7" id="KW-0812">Transmembrane</keyword>
<evidence type="ECO:0000256" key="15">
    <source>
        <dbReference type="RuleBase" id="RU363063"/>
    </source>
</evidence>
<evidence type="ECO:0000256" key="6">
    <source>
        <dbReference type="ARBA" id="ARBA00022679"/>
    </source>
</evidence>
<dbReference type="EMBL" id="WVUK01000065">
    <property type="protein sequence ID" value="KAF7488651.1"/>
    <property type="molecule type" value="Genomic_DNA"/>
</dbReference>
<dbReference type="EC" id="2.4.1.-" evidence="15"/>
<dbReference type="EnsemblMetazoa" id="SSS_9216s_mrna">
    <property type="protein sequence ID" value="KAF7488651.1"/>
    <property type="gene ID" value="SSS_9216"/>
</dbReference>
<evidence type="ECO:0000256" key="4">
    <source>
        <dbReference type="ARBA" id="ARBA00008661"/>
    </source>
</evidence>
<dbReference type="GO" id="GO:0016758">
    <property type="term" value="F:hexosyltransferase activity"/>
    <property type="evidence" value="ECO:0007669"/>
    <property type="project" value="InterPro"/>
</dbReference>
<evidence type="ECO:0000256" key="12">
    <source>
        <dbReference type="ARBA" id="ARBA00023136"/>
    </source>
</evidence>
<dbReference type="OrthoDB" id="1158011at2759"/>
<dbReference type="Proteomes" id="UP000070412">
    <property type="component" value="Unassembled WGS sequence"/>
</dbReference>
<keyword evidence="6 16" id="KW-0808">Transferase</keyword>
<dbReference type="PANTHER" id="PTHR11214">
    <property type="entry name" value="BETA-1,3-N-ACETYLGLUCOSAMINYLTRANSFERASE"/>
    <property type="match status" value="1"/>
</dbReference>
<gene>
    <name evidence="16" type="ORF">SSS_9216</name>
</gene>
<dbReference type="GO" id="GO:0008194">
    <property type="term" value="F:UDP-glycosyltransferase activity"/>
    <property type="evidence" value="ECO:0007669"/>
    <property type="project" value="TreeGrafter"/>
</dbReference>
<reference evidence="18" key="1">
    <citation type="journal article" date="2020" name="PLoS Negl. Trop. Dis.">
        <title>High-quality nuclear genome for Sarcoptes scabiei-A critical resource for a neglected parasite.</title>
        <authorList>
            <person name="Korhonen P.K."/>
            <person name="Gasser R.B."/>
            <person name="Ma G."/>
            <person name="Wang T."/>
            <person name="Stroehlein A.J."/>
            <person name="Young N.D."/>
            <person name="Ang C.S."/>
            <person name="Fernando D.D."/>
            <person name="Lu H.C."/>
            <person name="Taylor S."/>
            <person name="Reynolds S.L."/>
            <person name="Mofiz E."/>
            <person name="Najaraj S.H."/>
            <person name="Gowda H."/>
            <person name="Madugundu A."/>
            <person name="Renuse S."/>
            <person name="Holt D."/>
            <person name="Pandey A."/>
            <person name="Papenfuss A.T."/>
            <person name="Fischer K."/>
        </authorList>
    </citation>
    <scope>NUCLEOTIDE SEQUENCE [LARGE SCALE GENOMIC DNA]</scope>
</reference>
<dbReference type="GO" id="GO:0006493">
    <property type="term" value="P:protein O-linked glycosylation"/>
    <property type="evidence" value="ECO:0007669"/>
    <property type="project" value="TreeGrafter"/>
</dbReference>
<protein>
    <recommendedName>
        <fullName evidence="15">Hexosyltransferase</fullName>
        <ecNumber evidence="15">2.4.1.-</ecNumber>
    </recommendedName>
</protein>
<sequence length="446" mass="52914">MFKSQVYFSALILLLILSLFKYELHFDRLEKKSIHLRIAILSARENYHKRSTIRKSWMKSIEIWNKIFQQSNFPWKIDAKFILGTNSCNINPIERKSIYSCEEICPLSIESIAIGRSEYLFKHIKTIGKNFPFNGFSLQSYHSIVIKRVGIINSLNKLNNKLKILNAIDKKALLEIDLINFSEDRDSFYYQEIEFRLESNYPVLILIENVSLRNSHHLHLISQLNSSFCYIAILRSYYGFNDFESMPFIDGQHFIPFNLEIEIITQSQSSHSNHSDIWRLRLTKLQKSIDFESKLYNDLIQINLIDVYRNLPRKLLEYLRILTLDNPDVTHLLKTDDDCYLNISNIVELIAFHHRERFTWFGNFRRLWPINYYGKWSDNAYTSPYYPLFACGSGYILTRDLINWISTNVDHLHPYQGEDVSMGIWLSAINHKKIQVYLNLQIHKWI</sequence>
<dbReference type="PANTHER" id="PTHR11214:SF219">
    <property type="entry name" value="UDP-GALNAC:BETA-1,3-N-ACETYLGALACTOSAMINYLTRANSFERASE 2"/>
    <property type="match status" value="1"/>
</dbReference>
<evidence type="ECO:0000313" key="16">
    <source>
        <dbReference type="EMBL" id="KAF7488651.1"/>
    </source>
</evidence>
<dbReference type="Pfam" id="PF01762">
    <property type="entry name" value="Galactosyl_T"/>
    <property type="match status" value="1"/>
</dbReference>
<comment type="catalytic activity">
    <reaction evidence="14">
        <text>3-O-(N-acetyl-beta-D-glucosaminyl-(1-&gt;4)-alpha-D-mannosyl)-L-threonyl-[protein] + UDP-N-acetyl-alpha-D-galactosamine = 3-O-[beta-D-GalNAc-(1-&gt;3)-beta-D-GlcNAc-(1-&gt;4)-alpha-D-Man]-L-Thr-[protein] + UDP + H(+)</text>
        <dbReference type="Rhea" id="RHEA:37667"/>
        <dbReference type="Rhea" id="RHEA-COMP:13308"/>
        <dbReference type="Rhea" id="RHEA-COMP:13618"/>
        <dbReference type="ChEBI" id="CHEBI:15378"/>
        <dbReference type="ChEBI" id="CHEBI:58223"/>
        <dbReference type="ChEBI" id="CHEBI:67138"/>
        <dbReference type="ChEBI" id="CHEBI:136709"/>
        <dbReference type="ChEBI" id="CHEBI:137540"/>
        <dbReference type="EC" id="2.4.1.313"/>
    </reaction>
</comment>
<evidence type="ECO:0000256" key="1">
    <source>
        <dbReference type="ARBA" id="ARBA00004240"/>
    </source>
</evidence>
<evidence type="ECO:0000256" key="2">
    <source>
        <dbReference type="ARBA" id="ARBA00004323"/>
    </source>
</evidence>
<keyword evidence="5 15" id="KW-0328">Glycosyltransferase</keyword>
<evidence type="ECO:0000256" key="14">
    <source>
        <dbReference type="ARBA" id="ARBA00047667"/>
    </source>
</evidence>
<evidence type="ECO:0000256" key="11">
    <source>
        <dbReference type="ARBA" id="ARBA00023034"/>
    </source>
</evidence>
<comment type="subcellular location">
    <subcellularLocation>
        <location evidence="1">Endoplasmic reticulum</location>
    </subcellularLocation>
    <subcellularLocation>
        <location evidence="2 15">Golgi apparatus membrane</location>
        <topology evidence="2 15">Single-pass type II membrane protein</topology>
    </subcellularLocation>
</comment>
<comment type="pathway">
    <text evidence="3">Protein modification; protein glycosylation.</text>
</comment>
<organism evidence="16">
    <name type="scientific">Sarcoptes scabiei</name>
    <name type="common">Itch mite</name>
    <name type="synonym">Acarus scabiei</name>
    <dbReference type="NCBI Taxonomy" id="52283"/>
    <lineage>
        <taxon>Eukaryota</taxon>
        <taxon>Metazoa</taxon>
        <taxon>Ecdysozoa</taxon>
        <taxon>Arthropoda</taxon>
        <taxon>Chelicerata</taxon>
        <taxon>Arachnida</taxon>
        <taxon>Acari</taxon>
        <taxon>Acariformes</taxon>
        <taxon>Sarcoptiformes</taxon>
        <taxon>Astigmata</taxon>
        <taxon>Psoroptidia</taxon>
        <taxon>Sarcoptoidea</taxon>
        <taxon>Sarcoptidae</taxon>
        <taxon>Sarcoptinae</taxon>
        <taxon>Sarcoptes</taxon>
    </lineage>
</organism>
<keyword evidence="13" id="KW-0325">Glycoprotein</keyword>
<evidence type="ECO:0000313" key="17">
    <source>
        <dbReference type="EnsemblMetazoa" id="KAF7488651.1"/>
    </source>
</evidence>
<keyword evidence="11 15" id="KW-0333">Golgi apparatus</keyword>
<keyword evidence="10" id="KW-1133">Transmembrane helix</keyword>
<evidence type="ECO:0000256" key="8">
    <source>
        <dbReference type="ARBA" id="ARBA00022824"/>
    </source>
</evidence>
<keyword evidence="8" id="KW-0256">Endoplasmic reticulum</keyword>
<reference evidence="16" key="2">
    <citation type="submission" date="2020-01" db="EMBL/GenBank/DDBJ databases">
        <authorList>
            <person name="Korhonen P.K.K."/>
            <person name="Guangxu M.G."/>
            <person name="Wang T.W."/>
            <person name="Stroehlein A.J.S."/>
            <person name="Young N.D."/>
            <person name="Ang C.-S.A."/>
            <person name="Fernando D.W.F."/>
            <person name="Lu H.L."/>
            <person name="Taylor S.T."/>
            <person name="Ehtesham M.E.M."/>
            <person name="Najaraj S.H.N."/>
            <person name="Harsha G.H.G."/>
            <person name="Madugundu A.M."/>
            <person name="Renuse S.R."/>
            <person name="Holt D.H."/>
            <person name="Pandey A.P."/>
            <person name="Papenfuss A.P."/>
            <person name="Gasser R.B.G."/>
            <person name="Fischer K.F."/>
        </authorList>
    </citation>
    <scope>NUCLEOTIDE SEQUENCE</scope>
    <source>
        <strain evidence="16">SSS_KF_BRIS2020</strain>
    </source>
</reference>